<feature type="domain" description="HTH tetR-type" evidence="5">
    <location>
        <begin position="6"/>
        <end position="66"/>
    </location>
</feature>
<dbReference type="RefSeq" id="WP_160821166.1">
    <property type="nucleotide sequence ID" value="NZ_JBHSXE010000001.1"/>
</dbReference>
<proteinExistence type="predicted"/>
<evidence type="ECO:0000313" key="7">
    <source>
        <dbReference type="Proteomes" id="UP001596380"/>
    </source>
</evidence>
<gene>
    <name evidence="6" type="ORF">ACFQKB_27520</name>
</gene>
<dbReference type="PRINTS" id="PR00455">
    <property type="entry name" value="HTHTETR"/>
</dbReference>
<dbReference type="SUPFAM" id="SSF46689">
    <property type="entry name" value="Homeodomain-like"/>
    <property type="match status" value="1"/>
</dbReference>
<feature type="DNA-binding region" description="H-T-H motif" evidence="4">
    <location>
        <begin position="29"/>
        <end position="48"/>
    </location>
</feature>
<evidence type="ECO:0000256" key="2">
    <source>
        <dbReference type="ARBA" id="ARBA00023125"/>
    </source>
</evidence>
<evidence type="ECO:0000313" key="6">
    <source>
        <dbReference type="EMBL" id="MFC6883538.1"/>
    </source>
</evidence>
<dbReference type="InterPro" id="IPR001647">
    <property type="entry name" value="HTH_TetR"/>
</dbReference>
<dbReference type="InterPro" id="IPR036271">
    <property type="entry name" value="Tet_transcr_reg_TetR-rel_C_sf"/>
</dbReference>
<keyword evidence="3" id="KW-0804">Transcription</keyword>
<dbReference type="InterPro" id="IPR050109">
    <property type="entry name" value="HTH-type_TetR-like_transc_reg"/>
</dbReference>
<evidence type="ECO:0000259" key="5">
    <source>
        <dbReference type="PROSITE" id="PS50977"/>
    </source>
</evidence>
<dbReference type="InterPro" id="IPR009057">
    <property type="entry name" value="Homeodomain-like_sf"/>
</dbReference>
<protein>
    <submittedName>
        <fullName evidence="6">TetR family transcriptional regulator</fullName>
    </submittedName>
</protein>
<dbReference type="SUPFAM" id="SSF48498">
    <property type="entry name" value="Tetracyclin repressor-like, C-terminal domain"/>
    <property type="match status" value="1"/>
</dbReference>
<name>A0ABW2CSE2_9ACTN</name>
<dbReference type="Proteomes" id="UP001596380">
    <property type="component" value="Unassembled WGS sequence"/>
</dbReference>
<reference evidence="7" key="1">
    <citation type="journal article" date="2019" name="Int. J. Syst. Evol. Microbiol.">
        <title>The Global Catalogue of Microorganisms (GCM) 10K type strain sequencing project: providing services to taxonomists for standard genome sequencing and annotation.</title>
        <authorList>
            <consortium name="The Broad Institute Genomics Platform"/>
            <consortium name="The Broad Institute Genome Sequencing Center for Infectious Disease"/>
            <person name="Wu L."/>
            <person name="Ma J."/>
        </authorList>
    </citation>
    <scope>NUCLEOTIDE SEQUENCE [LARGE SCALE GENOMIC DNA]</scope>
    <source>
        <strain evidence="7">JCM 3369</strain>
    </source>
</reference>
<evidence type="ECO:0000256" key="1">
    <source>
        <dbReference type="ARBA" id="ARBA00023015"/>
    </source>
</evidence>
<comment type="caution">
    <text evidence="6">The sequence shown here is derived from an EMBL/GenBank/DDBJ whole genome shotgun (WGS) entry which is preliminary data.</text>
</comment>
<dbReference type="PROSITE" id="PS50977">
    <property type="entry name" value="HTH_TETR_2"/>
    <property type="match status" value="1"/>
</dbReference>
<evidence type="ECO:0000256" key="4">
    <source>
        <dbReference type="PROSITE-ProRule" id="PRU00335"/>
    </source>
</evidence>
<keyword evidence="7" id="KW-1185">Reference proteome</keyword>
<dbReference type="PANTHER" id="PTHR30055">
    <property type="entry name" value="HTH-TYPE TRANSCRIPTIONAL REGULATOR RUTR"/>
    <property type="match status" value="1"/>
</dbReference>
<accession>A0ABW2CSE2</accession>
<dbReference type="PANTHER" id="PTHR30055:SF234">
    <property type="entry name" value="HTH-TYPE TRANSCRIPTIONAL REGULATOR BETI"/>
    <property type="match status" value="1"/>
</dbReference>
<dbReference type="Gene3D" id="1.10.357.10">
    <property type="entry name" value="Tetracycline Repressor, domain 2"/>
    <property type="match status" value="1"/>
</dbReference>
<dbReference type="EMBL" id="JBHSXS010000020">
    <property type="protein sequence ID" value="MFC6883538.1"/>
    <property type="molecule type" value="Genomic_DNA"/>
</dbReference>
<dbReference type="Pfam" id="PF00440">
    <property type="entry name" value="TetR_N"/>
    <property type="match status" value="1"/>
</dbReference>
<sequence>MARPRTTSDEAVLAAAARAIGAHGTAALTLAKVAEEAGLSPATLVQRFGSKRGLLLAVARTAEGAAASAFERARAAHGSPLAALLAALDSFAAPVRTPEEMANHLGFLQLDLTDPEFRDLARAQARRIHGEIARLVGEAERDGELAEGLTARSVQVAYNGALITWAIDGSGTLADALRAALTQLIDPYRANGRHP</sequence>
<evidence type="ECO:0000256" key="3">
    <source>
        <dbReference type="ARBA" id="ARBA00023163"/>
    </source>
</evidence>
<keyword evidence="2 4" id="KW-0238">DNA-binding</keyword>
<keyword evidence="1" id="KW-0805">Transcription regulation</keyword>
<organism evidence="6 7">
    <name type="scientific">Actinomadura yumaensis</name>
    <dbReference type="NCBI Taxonomy" id="111807"/>
    <lineage>
        <taxon>Bacteria</taxon>
        <taxon>Bacillati</taxon>
        <taxon>Actinomycetota</taxon>
        <taxon>Actinomycetes</taxon>
        <taxon>Streptosporangiales</taxon>
        <taxon>Thermomonosporaceae</taxon>
        <taxon>Actinomadura</taxon>
    </lineage>
</organism>